<dbReference type="InterPro" id="IPR005495">
    <property type="entry name" value="LptG/LptF_permease"/>
</dbReference>
<evidence type="ECO:0000313" key="8">
    <source>
        <dbReference type="Proteomes" id="UP000007721"/>
    </source>
</evidence>
<feature type="transmembrane region" description="Helical" evidence="6">
    <location>
        <begin position="275"/>
        <end position="293"/>
    </location>
</feature>
<dbReference type="PANTHER" id="PTHR33529">
    <property type="entry name" value="SLR0882 PROTEIN-RELATED"/>
    <property type="match status" value="1"/>
</dbReference>
<dbReference type="GO" id="GO:0055085">
    <property type="term" value="P:transmembrane transport"/>
    <property type="evidence" value="ECO:0007669"/>
    <property type="project" value="InterPro"/>
</dbReference>
<dbReference type="NCBIfam" id="TIGR04408">
    <property type="entry name" value="LptG_lptG"/>
    <property type="match status" value="1"/>
</dbReference>
<evidence type="ECO:0000256" key="5">
    <source>
        <dbReference type="ARBA" id="ARBA00023136"/>
    </source>
</evidence>
<dbReference type="EMBL" id="CP001390">
    <property type="protein sequence ID" value="ACM19883.1"/>
    <property type="molecule type" value="Genomic_DNA"/>
</dbReference>
<dbReference type="Pfam" id="PF03739">
    <property type="entry name" value="LptF_LptG"/>
    <property type="match status" value="1"/>
</dbReference>
<evidence type="ECO:0000256" key="3">
    <source>
        <dbReference type="ARBA" id="ARBA00022692"/>
    </source>
</evidence>
<evidence type="ECO:0000256" key="2">
    <source>
        <dbReference type="ARBA" id="ARBA00022475"/>
    </source>
</evidence>
<feature type="transmembrane region" description="Helical" evidence="6">
    <location>
        <begin position="64"/>
        <end position="82"/>
    </location>
</feature>
<keyword evidence="8" id="KW-1185">Reference proteome</keyword>
<proteinExistence type="predicted"/>
<feature type="transmembrane region" description="Helical" evidence="6">
    <location>
        <begin position="299"/>
        <end position="318"/>
    </location>
</feature>
<dbReference type="GO" id="GO:0043190">
    <property type="term" value="C:ATP-binding cassette (ABC) transporter complex"/>
    <property type="evidence" value="ECO:0007669"/>
    <property type="project" value="InterPro"/>
</dbReference>
<dbReference type="eggNOG" id="COG0795">
    <property type="taxonomic scope" value="Bacteria"/>
</dbReference>
<dbReference type="InterPro" id="IPR030923">
    <property type="entry name" value="LptG"/>
</dbReference>
<comment type="subcellular location">
    <subcellularLocation>
        <location evidence="1">Cell membrane</location>
        <topology evidence="1">Multi-pass membrane protein</topology>
    </subcellularLocation>
</comment>
<dbReference type="STRING" id="316067.Geob_1524"/>
<dbReference type="HOGENOM" id="CLU_028799_3_1_7"/>
<name>B9M5C8_GEODF</name>
<keyword evidence="2" id="KW-1003">Cell membrane</keyword>
<dbReference type="Proteomes" id="UP000007721">
    <property type="component" value="Chromosome"/>
</dbReference>
<evidence type="ECO:0000313" key="7">
    <source>
        <dbReference type="EMBL" id="ACM19883.1"/>
    </source>
</evidence>
<feature type="transmembrane region" description="Helical" evidence="6">
    <location>
        <begin position="12"/>
        <end position="30"/>
    </location>
</feature>
<keyword evidence="3 6" id="KW-0812">Transmembrane</keyword>
<organism evidence="7 8">
    <name type="scientific">Geotalea daltonii (strain DSM 22248 / JCM 15807 / FRC-32)</name>
    <name type="common">Geobacter daltonii</name>
    <dbReference type="NCBI Taxonomy" id="316067"/>
    <lineage>
        <taxon>Bacteria</taxon>
        <taxon>Pseudomonadati</taxon>
        <taxon>Thermodesulfobacteriota</taxon>
        <taxon>Desulfuromonadia</taxon>
        <taxon>Geobacterales</taxon>
        <taxon>Geobacteraceae</taxon>
        <taxon>Geotalea</taxon>
    </lineage>
</organism>
<protein>
    <submittedName>
        <fullName evidence="7">Lipopolysaccharide ABC transporter, membrane protein LptG</fullName>
    </submittedName>
</protein>
<feature type="transmembrane region" description="Helical" evidence="6">
    <location>
        <begin position="330"/>
        <end position="353"/>
    </location>
</feature>
<evidence type="ECO:0000256" key="1">
    <source>
        <dbReference type="ARBA" id="ARBA00004651"/>
    </source>
</evidence>
<keyword evidence="5 6" id="KW-0472">Membrane</keyword>
<dbReference type="OrthoDB" id="9783403at2"/>
<keyword evidence="4 6" id="KW-1133">Transmembrane helix</keyword>
<dbReference type="GO" id="GO:0015920">
    <property type="term" value="P:lipopolysaccharide transport"/>
    <property type="evidence" value="ECO:0007669"/>
    <property type="project" value="TreeGrafter"/>
</dbReference>
<evidence type="ECO:0000256" key="4">
    <source>
        <dbReference type="ARBA" id="ARBA00022989"/>
    </source>
</evidence>
<gene>
    <name evidence="7" type="primary">lptG</name>
    <name evidence="7" type="ordered locus">Geob_1524</name>
</gene>
<evidence type="ECO:0000256" key="6">
    <source>
        <dbReference type="SAM" id="Phobius"/>
    </source>
</evidence>
<dbReference type="AlphaFoldDB" id="B9M5C8"/>
<feature type="transmembrane region" description="Helical" evidence="6">
    <location>
        <begin position="94"/>
        <end position="115"/>
    </location>
</feature>
<reference evidence="7 8" key="1">
    <citation type="submission" date="2009-01" db="EMBL/GenBank/DDBJ databases">
        <title>Complete sequence of Geobacter sp. FRC-32.</title>
        <authorList>
            <consortium name="US DOE Joint Genome Institute"/>
            <person name="Lucas S."/>
            <person name="Copeland A."/>
            <person name="Lapidus A."/>
            <person name="Glavina del Rio T."/>
            <person name="Dalin E."/>
            <person name="Tice H."/>
            <person name="Bruce D."/>
            <person name="Goodwin L."/>
            <person name="Pitluck S."/>
            <person name="Saunders E."/>
            <person name="Brettin T."/>
            <person name="Detter J.C."/>
            <person name="Han C."/>
            <person name="Larimer F."/>
            <person name="Land M."/>
            <person name="Hauser L."/>
            <person name="Kyrpides N."/>
            <person name="Ovchinnikova G."/>
            <person name="Kostka J."/>
            <person name="Richardson P."/>
        </authorList>
    </citation>
    <scope>NUCLEOTIDE SEQUENCE [LARGE SCALE GENOMIC DNA]</scope>
    <source>
        <strain evidence="8">DSM 22248 / JCM 15807 / FRC-32</strain>
    </source>
</reference>
<feature type="transmembrane region" description="Helical" evidence="6">
    <location>
        <begin position="36"/>
        <end position="52"/>
    </location>
</feature>
<dbReference type="KEGG" id="geo:Geob_1524"/>
<sequence length="357" mass="39123">MKIFNRFVAAAYARILCLCLGTFIAIFLVVDFLEKIGRFAGANPAYIALFFLTRIPEVICQTSAMAVLMATLLTLGMFSMSSELTAMRGCGLSLGRIAMPILVIAFSVSILNLAINEYVLPRCIVQGQYIREVLIEKKSPNLFFRQMNIWHRDDNFILKANLFDPASGQLKGITVWRMGAGMQPEQRLDAATAKLDAGGWLLTDVVAREFSESNIIKTSEVASMPVPLNLRATDLKVMRKFSDNMGIRELAAYCEKLRKGGYDPTRYLAQMHGRISLAFAPLVMAFLGVPFAVRGSRSSGIALGISASLGIGFGFFVLNSIVLSFGQAGVLSPVISAWSTNGIFLMIGIWFALKAEN</sequence>
<dbReference type="PANTHER" id="PTHR33529:SF6">
    <property type="entry name" value="YJGP_YJGQ FAMILY PERMEASE"/>
    <property type="match status" value="1"/>
</dbReference>
<accession>B9M5C8</accession>